<evidence type="ECO:0000256" key="1">
    <source>
        <dbReference type="SAM" id="MobiDB-lite"/>
    </source>
</evidence>
<feature type="region of interest" description="Disordered" evidence="1">
    <location>
        <begin position="443"/>
        <end position="474"/>
    </location>
</feature>
<gene>
    <name evidence="2" type="ORF">PO587_21530</name>
</gene>
<keyword evidence="3" id="KW-1185">Reference proteome</keyword>
<dbReference type="Gene3D" id="1.25.40.10">
    <property type="entry name" value="Tetratricopeptide repeat domain"/>
    <property type="match status" value="1"/>
</dbReference>
<sequence>MASHRRSPNHRLRLLVTEARLTHEALARHVNRLAALRGQATRYDRTSVSHWLAGTRPRSFTVELLCHALSERLGRPVTAFDAGFPAAQAHGGDAGALDAVARLGDLAGAEADPRHRAAARAVPFRPGAPVPGGPAERAPGDDPREPADLGLEIRSMRDTAAFCAFHLDAFGGGYTRTVLAGYLADVVTPWLRRRGEEPGHRALFAGAAQLAHLLAQSAADMGAEGQAQQAHEISLALAAHAGDRRLYAIGLRALSGQALRLGAPGSALRLAETAAETVPSTASPGTHAYVLTQCALGQAMTGLPRTAVRTLLRAERWLERADSAAGPFTHYAHADFAYQQAQVLRALGESGPALHAYELSLREREAHRNRTRVLTLASTAELHLAQGRLDEACALWHQCLDDAPRVHSQQVAQRVAGIRHELGPYRRSPVVAELWARVISGAERSSGADGGRSVRPQWSHDRPSDDGRRTGSPA</sequence>
<proteinExistence type="predicted"/>
<dbReference type="Proteomes" id="UP001221328">
    <property type="component" value="Unassembled WGS sequence"/>
</dbReference>
<dbReference type="InterPro" id="IPR011990">
    <property type="entry name" value="TPR-like_helical_dom_sf"/>
</dbReference>
<reference evidence="2 3" key="1">
    <citation type="journal article" date="2015" name="Int. J. Syst. Evol. Microbiol.">
        <title>Streptomyces gilvifuscus sp. nov., an actinomycete that produces antibacterial compounds isolated from soil.</title>
        <authorList>
            <person name="Nguyen T.M."/>
            <person name="Kim J."/>
        </authorList>
    </citation>
    <scope>NUCLEOTIDE SEQUENCE [LARGE SCALE GENOMIC DNA]</scope>
    <source>
        <strain evidence="2 3">T113</strain>
    </source>
</reference>
<feature type="region of interest" description="Disordered" evidence="1">
    <location>
        <begin position="121"/>
        <end position="146"/>
    </location>
</feature>
<evidence type="ECO:0000313" key="3">
    <source>
        <dbReference type="Proteomes" id="UP001221328"/>
    </source>
</evidence>
<dbReference type="SUPFAM" id="SSF48452">
    <property type="entry name" value="TPR-like"/>
    <property type="match status" value="1"/>
</dbReference>
<dbReference type="EMBL" id="JAQOSK010000008">
    <property type="protein sequence ID" value="MDC2957047.1"/>
    <property type="molecule type" value="Genomic_DNA"/>
</dbReference>
<organism evidence="2 3">
    <name type="scientific">Streptomyces gilvifuscus</name>
    <dbReference type="NCBI Taxonomy" id="1550617"/>
    <lineage>
        <taxon>Bacteria</taxon>
        <taxon>Bacillati</taxon>
        <taxon>Actinomycetota</taxon>
        <taxon>Actinomycetes</taxon>
        <taxon>Kitasatosporales</taxon>
        <taxon>Streptomycetaceae</taxon>
        <taxon>Streptomyces</taxon>
    </lineage>
</organism>
<feature type="compositionally biased region" description="Basic and acidic residues" evidence="1">
    <location>
        <begin position="458"/>
        <end position="474"/>
    </location>
</feature>
<comment type="caution">
    <text evidence="2">The sequence shown here is derived from an EMBL/GenBank/DDBJ whole genome shotgun (WGS) entry which is preliminary data.</text>
</comment>
<accession>A0ABT5FX81</accession>
<dbReference type="RefSeq" id="WP_272176326.1">
    <property type="nucleotide sequence ID" value="NZ_JAQOSK010000008.1"/>
</dbReference>
<name>A0ABT5FX81_9ACTN</name>
<evidence type="ECO:0008006" key="4">
    <source>
        <dbReference type="Google" id="ProtNLM"/>
    </source>
</evidence>
<evidence type="ECO:0000313" key="2">
    <source>
        <dbReference type="EMBL" id="MDC2957047.1"/>
    </source>
</evidence>
<protein>
    <recommendedName>
        <fullName evidence="4">Transcriptional regulator</fullName>
    </recommendedName>
</protein>